<protein>
    <submittedName>
        <fullName evidence="5">M20/M25/M40 family metallo-hydrolase</fullName>
    </submittedName>
</protein>
<dbReference type="Proteomes" id="UP001596507">
    <property type="component" value="Unassembled WGS sequence"/>
</dbReference>
<dbReference type="InterPro" id="IPR002933">
    <property type="entry name" value="Peptidase_M20"/>
</dbReference>
<organism evidence="5 6">
    <name type="scientific">Microbacterium fluvii</name>
    <dbReference type="NCBI Taxonomy" id="415215"/>
    <lineage>
        <taxon>Bacteria</taxon>
        <taxon>Bacillati</taxon>
        <taxon>Actinomycetota</taxon>
        <taxon>Actinomycetes</taxon>
        <taxon>Micrococcales</taxon>
        <taxon>Microbacteriaceae</taxon>
        <taxon>Microbacterium</taxon>
    </lineage>
</organism>
<dbReference type="EMBL" id="JBHTBE010000002">
    <property type="protein sequence ID" value="MFC7269523.1"/>
    <property type="molecule type" value="Genomic_DNA"/>
</dbReference>
<keyword evidence="2" id="KW-0479">Metal-binding</keyword>
<dbReference type="Gene3D" id="3.40.630.10">
    <property type="entry name" value="Zn peptidases"/>
    <property type="match status" value="1"/>
</dbReference>
<comment type="caution">
    <text evidence="5">The sequence shown here is derived from an EMBL/GenBank/DDBJ whole genome shotgun (WGS) entry which is preliminary data.</text>
</comment>
<dbReference type="PANTHER" id="PTHR43270">
    <property type="entry name" value="BETA-ALA-HIS DIPEPTIDASE"/>
    <property type="match status" value="1"/>
</dbReference>
<gene>
    <name evidence="5" type="ORF">ACFQRL_11175</name>
</gene>
<evidence type="ECO:0000256" key="1">
    <source>
        <dbReference type="ARBA" id="ARBA00022670"/>
    </source>
</evidence>
<evidence type="ECO:0000256" key="3">
    <source>
        <dbReference type="ARBA" id="ARBA00022801"/>
    </source>
</evidence>
<sequence>MADVAAIKAATAALMPEVIERLEHLVTIPSIAFPGFPADPVHAMADAVVQLLKDAGATGAELLDVPGGYPAVYAELPGPEGAPTVLLYAHYDVQPAPESQGWTTDPWTPTMKDGRMFGRGAADDKSGLAIHFGTLKQLAADPPCTIKVLIEGEEETASHLGPFVSANSERFAADVYVIADVGPQAVGRPALTTALRGNVICTVTVSTLANPVHSGIFGGAAPDAVTALIRILDTLHDENGDTVIPGVTSGTWGGADIDEPVYRAGSAILDGVDYLGTGSLSDRIWAKPSVTVIGMDIPSVAAASNVLIPSVSARVAMRVAPGVPGEQQLEALMAHLRAQRPWNAVVEVEPFKFGDAFVDEGSPGIRAAEAALAAVYETEVECIGAGGSIPLVGRLHGLFPEASIVLWGAEDTELARIHASDESVDPAEIERMIAAQTLFLSTLG</sequence>
<feature type="domain" description="Peptidase M20 dimerisation" evidence="4">
    <location>
        <begin position="200"/>
        <end position="341"/>
    </location>
</feature>
<dbReference type="PANTHER" id="PTHR43270:SF12">
    <property type="entry name" value="SUCCINYL-DIAMINOPIMELATE DESUCCINYLASE"/>
    <property type="match status" value="1"/>
</dbReference>
<keyword evidence="1" id="KW-0645">Protease</keyword>
<accession>A0ABW2HHL7</accession>
<evidence type="ECO:0000313" key="6">
    <source>
        <dbReference type="Proteomes" id="UP001596507"/>
    </source>
</evidence>
<evidence type="ECO:0000256" key="2">
    <source>
        <dbReference type="ARBA" id="ARBA00022723"/>
    </source>
</evidence>
<dbReference type="InterPro" id="IPR051458">
    <property type="entry name" value="Cyt/Met_Dipeptidase"/>
</dbReference>
<evidence type="ECO:0000259" key="4">
    <source>
        <dbReference type="Pfam" id="PF07687"/>
    </source>
</evidence>
<keyword evidence="6" id="KW-1185">Reference proteome</keyword>
<name>A0ABW2HHL7_9MICO</name>
<reference evidence="6" key="1">
    <citation type="journal article" date="2019" name="Int. J. Syst. Evol. Microbiol.">
        <title>The Global Catalogue of Microorganisms (GCM) 10K type strain sequencing project: providing services to taxonomists for standard genome sequencing and annotation.</title>
        <authorList>
            <consortium name="The Broad Institute Genomics Platform"/>
            <consortium name="The Broad Institute Genome Sequencing Center for Infectious Disease"/>
            <person name="Wu L."/>
            <person name="Ma J."/>
        </authorList>
    </citation>
    <scope>NUCLEOTIDE SEQUENCE [LARGE SCALE GENOMIC DNA]</scope>
    <source>
        <strain evidence="6">CGMCC 1.15772</strain>
    </source>
</reference>
<dbReference type="InterPro" id="IPR011650">
    <property type="entry name" value="Peptidase_M20_dimer"/>
</dbReference>
<dbReference type="RefSeq" id="WP_262874438.1">
    <property type="nucleotide sequence ID" value="NZ_BAABKW010000004.1"/>
</dbReference>
<dbReference type="Pfam" id="PF01546">
    <property type="entry name" value="Peptidase_M20"/>
    <property type="match status" value="1"/>
</dbReference>
<evidence type="ECO:0000313" key="5">
    <source>
        <dbReference type="EMBL" id="MFC7269523.1"/>
    </source>
</evidence>
<proteinExistence type="predicted"/>
<dbReference type="NCBIfam" id="NF005914">
    <property type="entry name" value="PRK07907.1"/>
    <property type="match status" value="1"/>
</dbReference>
<keyword evidence="3" id="KW-0378">Hydrolase</keyword>
<dbReference type="Gene3D" id="3.30.70.360">
    <property type="match status" value="1"/>
</dbReference>
<dbReference type="SUPFAM" id="SSF53187">
    <property type="entry name" value="Zn-dependent exopeptidases"/>
    <property type="match status" value="1"/>
</dbReference>
<dbReference type="Pfam" id="PF07687">
    <property type="entry name" value="M20_dimer"/>
    <property type="match status" value="1"/>
</dbReference>